<protein>
    <submittedName>
        <fullName evidence="2">Clostripain-related cysteine peptidase</fullName>
    </submittedName>
</protein>
<keyword evidence="3" id="KW-1185">Reference proteome</keyword>
<gene>
    <name evidence="2" type="ORF">LKD75_06015</name>
</gene>
<evidence type="ECO:0000313" key="3">
    <source>
        <dbReference type="Proteomes" id="UP001197795"/>
    </source>
</evidence>
<dbReference type="Proteomes" id="UP001197795">
    <property type="component" value="Unassembled WGS sequence"/>
</dbReference>
<dbReference type="EMBL" id="JAJEPV010000011">
    <property type="protein sequence ID" value="MCC2119153.1"/>
    <property type="molecule type" value="Genomic_DNA"/>
</dbReference>
<reference evidence="2 3" key="1">
    <citation type="submission" date="2021-10" db="EMBL/GenBank/DDBJ databases">
        <title>Anaerobic single-cell dispensing facilitates the cultivation of human gut bacteria.</title>
        <authorList>
            <person name="Afrizal A."/>
        </authorList>
    </citation>
    <scope>NUCLEOTIDE SEQUENCE [LARGE SCALE GENOMIC DNA]</scope>
    <source>
        <strain evidence="2 3">CLA-AA-H273</strain>
    </source>
</reference>
<proteinExistence type="predicted"/>
<sequence length="711" mass="79619">MKKRTRKKLRALWGLLLVPVVLTGCRIRTTPMGVFAQILEYAGQNNSQASSPHGHGTYHTESQPSSTPIPQMDYDSLDAIGEVQTIMVYLVGSDLESDYGNASLDLDEMETAGVDTAHNNILVYAGGASEWQDRGLSSDECTVLLLTDTGFVPVDTYPAENMGDPLTLSSFLNYGFDFFPADSYSLILWDHGGGPVLGYGVDENFRDLLTLDELSEALEDSVGAHMTKLEWIGFDACLMSSLEVASVLAPYANYMIASQETEPGWGWNYDFLSDLSDEVIPGDVMGEYIVDSYMDYGEYVFDIYPNLYSDLTLSCVDLSAYAEAEEALNDYFAELDTSLDMQNYPRLVRNRARVRDFGTYSSDMNYGMVDVLHLLELVGNDSEAAQAATEAVENCIVYSDTNMDNAGGISICYPYQTDTDYRDACIEMLYYLDFAPNYTRFLEDFYAIENGDTLLADREISNAETSVTTQNDGAYDESDITVQLTPEQQANFASGGYYILCKARDEGYITAEEDERADDMYLFIQGSTRVTLDENGFLHAAYKNNAVYMQDQDGLSDIPMILTETDISDTENRYLAHAVLMNYTDNWESQTAKVQIVVSDEYPDGIIRSAIPLDHDDAELQSASKQLIHLDDYETMSLVARCSYVTRDDNGNLLNFFDWEKSGWMMGFDVDLTGDYHTVVQPLDHPENYVCIFFMKDSQGNTSYSEMIPLK</sequence>
<feature type="region of interest" description="Disordered" evidence="1">
    <location>
        <begin position="46"/>
        <end position="68"/>
    </location>
</feature>
<organism evidence="2 3">
    <name type="scientific">Waltera acetigignens</name>
    <dbReference type="NCBI Taxonomy" id="2981769"/>
    <lineage>
        <taxon>Bacteria</taxon>
        <taxon>Bacillati</taxon>
        <taxon>Bacillota</taxon>
        <taxon>Clostridia</taxon>
        <taxon>Lachnospirales</taxon>
        <taxon>Lachnospiraceae</taxon>
        <taxon>Waltera</taxon>
    </lineage>
</organism>
<comment type="caution">
    <text evidence="2">The sequence shown here is derived from an EMBL/GenBank/DDBJ whole genome shotgun (WGS) entry which is preliminary data.</text>
</comment>
<feature type="compositionally biased region" description="Polar residues" evidence="1">
    <location>
        <begin position="59"/>
        <end position="68"/>
    </location>
</feature>
<dbReference type="Gene3D" id="3.40.50.11970">
    <property type="match status" value="1"/>
</dbReference>
<name>A0AAE3A123_9FIRM</name>
<dbReference type="Pfam" id="PF03415">
    <property type="entry name" value="Peptidase_C11"/>
    <property type="match status" value="1"/>
</dbReference>
<evidence type="ECO:0000256" key="1">
    <source>
        <dbReference type="SAM" id="MobiDB-lite"/>
    </source>
</evidence>
<evidence type="ECO:0000313" key="2">
    <source>
        <dbReference type="EMBL" id="MCC2119153.1"/>
    </source>
</evidence>
<dbReference type="AlphaFoldDB" id="A0AAE3A123"/>
<dbReference type="PANTHER" id="PTHR37835:SF1">
    <property type="entry name" value="ALPHA-CLOSTRIPAIN"/>
    <property type="match status" value="1"/>
</dbReference>
<dbReference type="PANTHER" id="PTHR37835">
    <property type="entry name" value="ALPHA-CLOSTRIPAIN"/>
    <property type="match status" value="1"/>
</dbReference>
<accession>A0AAE3A123</accession>
<dbReference type="PROSITE" id="PS51257">
    <property type="entry name" value="PROKAR_LIPOPROTEIN"/>
    <property type="match status" value="1"/>
</dbReference>
<dbReference type="RefSeq" id="WP_227733024.1">
    <property type="nucleotide sequence ID" value="NZ_JAJEPV010000011.1"/>
</dbReference>
<dbReference type="InterPro" id="IPR005077">
    <property type="entry name" value="Peptidase_C11"/>
</dbReference>